<evidence type="ECO:0000313" key="4">
    <source>
        <dbReference type="Proteomes" id="UP001233999"/>
    </source>
</evidence>
<comment type="caution">
    <text evidence="3">The sequence shown here is derived from an EMBL/GenBank/DDBJ whole genome shotgun (WGS) entry which is preliminary data.</text>
</comment>
<dbReference type="GO" id="GO:0005198">
    <property type="term" value="F:structural molecule activity"/>
    <property type="evidence" value="ECO:0007669"/>
    <property type="project" value="InterPro"/>
</dbReference>
<feature type="compositionally biased region" description="Polar residues" evidence="2">
    <location>
        <begin position="776"/>
        <end position="799"/>
    </location>
</feature>
<evidence type="ECO:0000313" key="3">
    <source>
        <dbReference type="EMBL" id="KAJ9588444.1"/>
    </source>
</evidence>
<reference evidence="3" key="1">
    <citation type="journal article" date="2023" name="IScience">
        <title>Live-bearing cockroach genome reveals convergent evolutionary mechanisms linked to viviparity in insects and beyond.</title>
        <authorList>
            <person name="Fouks B."/>
            <person name="Harrison M.C."/>
            <person name="Mikhailova A.A."/>
            <person name="Marchal E."/>
            <person name="English S."/>
            <person name="Carruthers M."/>
            <person name="Jennings E.C."/>
            <person name="Chiamaka E.L."/>
            <person name="Frigard R.A."/>
            <person name="Pippel M."/>
            <person name="Attardo G.M."/>
            <person name="Benoit J.B."/>
            <person name="Bornberg-Bauer E."/>
            <person name="Tobe S.S."/>
        </authorList>
    </citation>
    <scope>NUCLEOTIDE SEQUENCE</scope>
    <source>
        <strain evidence="3">Stay&amp;Tobe</strain>
    </source>
</reference>
<gene>
    <name evidence="3" type="ORF">L9F63_018177</name>
</gene>
<sequence>MSTKSPASYKVHRSLSASAVALSQLQQPVQTYEIPPGSHSESEAWSEPDRTVSLARIGLNEESTKSMLLPGSLNGCTPSGATRSRSGRILQDDDNSSESSEQTAHEIRIHGKRSRSDNGETKRLQNRLKALEQVNEALRAELAILHQLTPPHSLPSTTAETNDKPITRDMSINTTQDASEEKFDKSTSVEPLKSQDGTSCSSVTISVHLLEQIRYQREKLESSLFHNDFIRLRLEEIINSLNSQDGDNIMNLWQKTKETSEQLEEAQQQSQEFERKLQEMEIQLKESKEQARLADAANEQLQITRQTVSLLQEQITTLEVRLQEKDNEILERKCHLLELENQVKQQGVEAENVMQEAKKLKEEAELQLKTAENIKFAEETKMKEAEKLIIEAEKMKFDINNRMKDLEKRLKDVELQLQDIEIQRSKLQFEKDIIEKEKARLLDDKETIKKEKESVQLEKELGFKERITIQKEWEKLKDEKEAMKKELDTLKKEVFVLTGSANKQKEEAENQMQEARRKIEEAEIQKKEAEVKIKSAKDEIILIKKQSEIALEEQAKELKMKFNEKLQEAEKKLQQQEWINRSEVQKKICEAERLGLEFSMGLKSQIEEAQRQEREVRQEAERKIKEIQEINKVCEAELKRRLQECEKCCREKECELIKHLDETKLINSQAALERIRLANEKLHLEQEIRRHEAREAELICEKKEAENRLLVSKEQLEKEMGVLQQQKNDLEKCVKELETANKELRKRLQSLHINEHLSTSSNGPDSTSSLMYVRQGRTSPGSYSSGLDLNTGEGSSLPSSPWGPTGPVSLECMGSKNDDKEHSRDRSRRSSDGGRTGGFATLSNMMLQQGFGRQRSELSDYMSEDQAQEYEAVFTQTCSSRYWVTTLTEQHSTPSSNAAVDPSLIRNINSSPDLGIESDQGRFSSLEAASSGMQADTTKVVSTMEGYGSDLDHTLAPVVINSRCDASMRSYKELEQENIVLRRRLTKTFHILEETQAQLTAATQRKKQVERAICKQLHKTHHILKKARINLDAGTDYISTSTQELE</sequence>
<protein>
    <submittedName>
        <fullName evidence="3">Uncharacterized protein</fullName>
    </submittedName>
</protein>
<dbReference type="EMBL" id="JASPKZ010005681">
    <property type="protein sequence ID" value="KAJ9588444.1"/>
    <property type="molecule type" value="Genomic_DNA"/>
</dbReference>
<dbReference type="PANTHER" id="PTHR23239:SF344">
    <property type="entry name" value="KERATIN, TYPE I CYTOSKELETAL 15-LIKE"/>
    <property type="match status" value="1"/>
</dbReference>
<feature type="region of interest" description="Disordered" evidence="2">
    <location>
        <begin position="66"/>
        <end position="121"/>
    </location>
</feature>
<proteinExistence type="predicted"/>
<dbReference type="InterPro" id="IPR002957">
    <property type="entry name" value="Keratin_I"/>
</dbReference>
<feature type="region of interest" description="Disordered" evidence="2">
    <location>
        <begin position="174"/>
        <end position="197"/>
    </location>
</feature>
<evidence type="ECO:0000256" key="2">
    <source>
        <dbReference type="SAM" id="MobiDB-lite"/>
    </source>
</evidence>
<name>A0AAD7ZX77_DIPPU</name>
<feature type="compositionally biased region" description="Basic and acidic residues" evidence="2">
    <location>
        <begin position="103"/>
        <end position="121"/>
    </location>
</feature>
<accession>A0AAD7ZX77</accession>
<feature type="coiled-coil region" evidence="1">
    <location>
        <begin position="121"/>
        <end position="148"/>
    </location>
</feature>
<feature type="region of interest" description="Disordered" evidence="2">
    <location>
        <begin position="30"/>
        <end position="49"/>
    </location>
</feature>
<feature type="compositionally biased region" description="Low complexity" evidence="2">
    <location>
        <begin position="758"/>
        <end position="769"/>
    </location>
</feature>
<feature type="compositionally biased region" description="Basic and acidic residues" evidence="2">
    <location>
        <begin position="816"/>
        <end position="832"/>
    </location>
</feature>
<evidence type="ECO:0000256" key="1">
    <source>
        <dbReference type="SAM" id="Coils"/>
    </source>
</evidence>
<feature type="region of interest" description="Disordered" evidence="2">
    <location>
        <begin position="755"/>
        <end position="839"/>
    </location>
</feature>
<feature type="compositionally biased region" description="Polar residues" evidence="2">
    <location>
        <begin position="74"/>
        <end position="84"/>
    </location>
</feature>
<dbReference type="PANTHER" id="PTHR23239">
    <property type="entry name" value="INTERMEDIATE FILAMENT"/>
    <property type="match status" value="1"/>
</dbReference>
<feature type="coiled-coil region" evidence="1">
    <location>
        <begin position="256"/>
        <end position="754"/>
    </location>
</feature>
<organism evidence="3 4">
    <name type="scientific">Diploptera punctata</name>
    <name type="common">Pacific beetle cockroach</name>
    <dbReference type="NCBI Taxonomy" id="6984"/>
    <lineage>
        <taxon>Eukaryota</taxon>
        <taxon>Metazoa</taxon>
        <taxon>Ecdysozoa</taxon>
        <taxon>Arthropoda</taxon>
        <taxon>Hexapoda</taxon>
        <taxon>Insecta</taxon>
        <taxon>Pterygota</taxon>
        <taxon>Neoptera</taxon>
        <taxon>Polyneoptera</taxon>
        <taxon>Dictyoptera</taxon>
        <taxon>Blattodea</taxon>
        <taxon>Blaberoidea</taxon>
        <taxon>Blaberidae</taxon>
        <taxon>Diplopterinae</taxon>
        <taxon>Diploptera</taxon>
    </lineage>
</organism>
<dbReference type="AlphaFoldDB" id="A0AAD7ZX77"/>
<keyword evidence="1" id="KW-0175">Coiled coil</keyword>
<reference evidence="3" key="2">
    <citation type="submission" date="2023-05" db="EMBL/GenBank/DDBJ databases">
        <authorList>
            <person name="Fouks B."/>
        </authorList>
    </citation>
    <scope>NUCLEOTIDE SEQUENCE</scope>
    <source>
        <strain evidence="3">Stay&amp;Tobe</strain>
        <tissue evidence="3">Testes</tissue>
    </source>
</reference>
<dbReference type="Proteomes" id="UP001233999">
    <property type="component" value="Unassembled WGS sequence"/>
</dbReference>
<keyword evidence="4" id="KW-1185">Reference proteome</keyword>